<feature type="compositionally biased region" description="Polar residues" evidence="6">
    <location>
        <begin position="370"/>
        <end position="382"/>
    </location>
</feature>
<feature type="compositionally biased region" description="Polar residues" evidence="6">
    <location>
        <begin position="346"/>
        <end position="362"/>
    </location>
</feature>
<feature type="region of interest" description="Disordered" evidence="6">
    <location>
        <begin position="410"/>
        <end position="465"/>
    </location>
</feature>
<dbReference type="PROSITE" id="PS50297">
    <property type="entry name" value="ANK_REP_REGION"/>
    <property type="match status" value="1"/>
</dbReference>
<evidence type="ECO:0000256" key="1">
    <source>
        <dbReference type="ARBA" id="ARBA00004370"/>
    </source>
</evidence>
<feature type="repeat" description="ANK" evidence="5">
    <location>
        <begin position="16"/>
        <end position="48"/>
    </location>
</feature>
<reference evidence="7" key="1">
    <citation type="journal article" date="2016" name="Nat. Genet.">
        <title>A high-quality carrot genome assembly provides new insights into carotenoid accumulation and asterid genome evolution.</title>
        <authorList>
            <person name="Iorizzo M."/>
            <person name="Ellison S."/>
            <person name="Senalik D."/>
            <person name="Zeng P."/>
            <person name="Satapoomin P."/>
            <person name="Huang J."/>
            <person name="Bowman M."/>
            <person name="Iovene M."/>
            <person name="Sanseverino W."/>
            <person name="Cavagnaro P."/>
            <person name="Yildiz M."/>
            <person name="Macko-Podgorni A."/>
            <person name="Moranska E."/>
            <person name="Grzebelus E."/>
            <person name="Grzebelus D."/>
            <person name="Ashrafi H."/>
            <person name="Zheng Z."/>
            <person name="Cheng S."/>
            <person name="Spooner D."/>
            <person name="Van Deynze A."/>
            <person name="Simon P."/>
        </authorList>
    </citation>
    <scope>NUCLEOTIDE SEQUENCE [LARGE SCALE GENOMIC DNA]</scope>
    <source>
        <tissue evidence="7">Leaf</tissue>
    </source>
</reference>
<evidence type="ECO:0000256" key="6">
    <source>
        <dbReference type="SAM" id="MobiDB-lite"/>
    </source>
</evidence>
<keyword evidence="4" id="KW-0472">Membrane</keyword>
<dbReference type="SUPFAM" id="SSF48403">
    <property type="entry name" value="Ankyrin repeat"/>
    <property type="match status" value="1"/>
</dbReference>
<keyword evidence="5" id="KW-0040">ANK repeat</keyword>
<feature type="compositionally biased region" description="Basic and acidic residues" evidence="6">
    <location>
        <begin position="420"/>
        <end position="431"/>
    </location>
</feature>
<dbReference type="Gene3D" id="1.25.40.20">
    <property type="entry name" value="Ankyrin repeat-containing domain"/>
    <property type="match status" value="1"/>
</dbReference>
<dbReference type="SUPFAM" id="SSF161084">
    <property type="entry name" value="MAPEG domain-like"/>
    <property type="match status" value="1"/>
</dbReference>
<dbReference type="Pfam" id="PF03311">
    <property type="entry name" value="Cornichon"/>
    <property type="match status" value="1"/>
</dbReference>
<dbReference type="InterPro" id="IPR036770">
    <property type="entry name" value="Ankyrin_rpt-contain_sf"/>
</dbReference>
<feature type="region of interest" description="Disordered" evidence="6">
    <location>
        <begin position="317"/>
        <end position="382"/>
    </location>
</feature>
<dbReference type="InterPro" id="IPR003377">
    <property type="entry name" value="Cornichon"/>
</dbReference>
<dbReference type="InterPro" id="IPR001129">
    <property type="entry name" value="Membr-assoc_MAPEG"/>
</dbReference>
<evidence type="ECO:0000256" key="3">
    <source>
        <dbReference type="ARBA" id="ARBA00022989"/>
    </source>
</evidence>
<evidence type="ECO:0000256" key="2">
    <source>
        <dbReference type="ARBA" id="ARBA00022692"/>
    </source>
</evidence>
<organism evidence="7">
    <name type="scientific">Daucus carota subsp. sativus</name>
    <name type="common">Carrot</name>
    <dbReference type="NCBI Taxonomy" id="79200"/>
    <lineage>
        <taxon>Eukaryota</taxon>
        <taxon>Viridiplantae</taxon>
        <taxon>Streptophyta</taxon>
        <taxon>Embryophyta</taxon>
        <taxon>Tracheophyta</taxon>
        <taxon>Spermatophyta</taxon>
        <taxon>Magnoliopsida</taxon>
        <taxon>eudicotyledons</taxon>
        <taxon>Gunneridae</taxon>
        <taxon>Pentapetalae</taxon>
        <taxon>asterids</taxon>
        <taxon>campanulids</taxon>
        <taxon>Apiales</taxon>
        <taxon>Apiaceae</taxon>
        <taxon>Apioideae</taxon>
        <taxon>Scandiceae</taxon>
        <taxon>Daucinae</taxon>
        <taxon>Daucus</taxon>
        <taxon>Daucus sect. Daucus</taxon>
    </lineage>
</organism>
<dbReference type="SMART" id="SM01398">
    <property type="entry name" value="Cornichon"/>
    <property type="match status" value="1"/>
</dbReference>
<dbReference type="InterPro" id="IPR012870">
    <property type="entry name" value="DUF1666"/>
</dbReference>
<dbReference type="GO" id="GO:0016020">
    <property type="term" value="C:membrane"/>
    <property type="evidence" value="ECO:0007669"/>
    <property type="project" value="UniProtKB-SubCell"/>
</dbReference>
<comment type="subcellular location">
    <subcellularLocation>
        <location evidence="1">Membrane</location>
    </subcellularLocation>
</comment>
<sequence>MLTIKHGVDVNAADHTGQTTLHWSAVRGAVQVAEILLQEGASVGAADMYGYQLMCLADLELDSINLYDLATRINKVVMLEFLSHGSICVLSLLSRHWFRLDPCNTRGHQNSLEWMPLFLTFMTLGVIKHPDISSVLGVVYIFSRYFYFKGYSTGDPKKRLSVGLWAVDERKLNSVVFSQSVHDDDDDDEDDNDEFFRESASDEYVEKEFSEFSFGFKKYDQDFRETECSVSSVSNYQFMSSRDVSGFVQVPETMSFSVEESFEGFIEKDLILFNGVTRNKDFVEEDLEGLRKEESDQFIDLKVSDLRKDQQVTSQVEFVQQDQGEDSLEESGLKEKEELQSEIDELSQNLEEGTKGSSLESSVDSREIISTRNSGSSDEENLTYNKFSFNDIDDDDEFIELEPRLHHSVDGICNESPADGLDKESPHDNSHNNETPPLNGLENSEERCSEESKSMEWESDEDDEEDDILLEHKYLIEQMKMEAKHSRNGGLPTILEESETTTKIPDDLKPLQLDESFDHSDRMEEIQKFYKSYSEKMRKMDILNRQTMHAISFIQLKEPVKRISSQKSAVSAMKSIFLNNFNQGKLRKIYADQTLKKSMMDLHRDSERVYVGQICISWEILHWQYLKAQELQEHDSQDCHTYNQVAGEFQQFQVLLHRFIEDELFQGPRVQHYVRKRMAILSLLQVPIIKDDRFKNKPVKEEDAISIAVLKQIIEESMRVFWEYLHADKHEDSYVLKRFHSTKLNHQDAAAHIELLMDIKSKLQKKEKRLKEILRSSNCIVKKIQKHQGGRVKHDLLICQVELRLVSRVLHMSRCTTDQLIWCLTKLNKINIVNRKVSVEPSFLLFPC</sequence>
<comment type="caution">
    <text evidence="7">The sequence shown here is derived from an EMBL/GenBank/DDBJ whole genome shotgun (WGS) entry which is preliminary data.</text>
</comment>
<feature type="compositionally biased region" description="Basic and acidic residues" evidence="6">
    <location>
        <begin position="444"/>
        <end position="456"/>
    </location>
</feature>
<evidence type="ECO:0000256" key="4">
    <source>
        <dbReference type="ARBA" id="ARBA00023136"/>
    </source>
</evidence>
<dbReference type="Gene3D" id="1.20.120.550">
    <property type="entry name" value="Membrane associated eicosanoid/glutathione metabolism-like domain"/>
    <property type="match status" value="1"/>
</dbReference>
<name>A0A166BXH0_DAUCS</name>
<dbReference type="PANTHER" id="PTHR46741:SF4">
    <property type="entry name" value="FINGER FYVE DOMAIN PROTEIN, PUTATIVE (DUF1666)-RELATED"/>
    <property type="match status" value="1"/>
</dbReference>
<dbReference type="InterPro" id="IPR023352">
    <property type="entry name" value="MAPEG-like_dom_sf"/>
</dbReference>
<keyword evidence="2" id="KW-0812">Transmembrane</keyword>
<proteinExistence type="predicted"/>
<protein>
    <submittedName>
        <fullName evidence="7">Uncharacterized protein</fullName>
    </submittedName>
</protein>
<dbReference type="EMBL" id="LNRQ01000003">
    <property type="protein sequence ID" value="KZN03011.1"/>
    <property type="molecule type" value="Genomic_DNA"/>
</dbReference>
<dbReference type="PROSITE" id="PS50088">
    <property type="entry name" value="ANK_REPEAT"/>
    <property type="match status" value="1"/>
</dbReference>
<gene>
    <name evidence="7" type="ORF">DCAR_011767</name>
</gene>
<accession>A0A166BXH0</accession>
<keyword evidence="3" id="KW-1133">Transmembrane helix</keyword>
<dbReference type="Gramene" id="KZN03011">
    <property type="protein sequence ID" value="KZN03011"/>
    <property type="gene ID" value="DCAR_011767"/>
</dbReference>
<dbReference type="PANTHER" id="PTHR46741">
    <property type="entry name" value="OS09G0413600 PROTEIN"/>
    <property type="match status" value="1"/>
</dbReference>
<dbReference type="Pfam" id="PF07891">
    <property type="entry name" value="DUF1666"/>
    <property type="match status" value="1"/>
</dbReference>
<dbReference type="AlphaFoldDB" id="A0A166BXH0"/>
<dbReference type="Pfam" id="PF01124">
    <property type="entry name" value="MAPEG"/>
    <property type="match status" value="1"/>
</dbReference>
<dbReference type="GO" id="GO:0016192">
    <property type="term" value="P:vesicle-mediated transport"/>
    <property type="evidence" value="ECO:0007669"/>
    <property type="project" value="InterPro"/>
</dbReference>
<evidence type="ECO:0000256" key="5">
    <source>
        <dbReference type="PROSITE-ProRule" id="PRU00023"/>
    </source>
</evidence>
<evidence type="ECO:0000313" key="7">
    <source>
        <dbReference type="EMBL" id="KZN03011.1"/>
    </source>
</evidence>
<dbReference type="Pfam" id="PF00023">
    <property type="entry name" value="Ank"/>
    <property type="match status" value="1"/>
</dbReference>
<dbReference type="InterPro" id="IPR002110">
    <property type="entry name" value="Ankyrin_rpt"/>
</dbReference>